<proteinExistence type="predicted"/>
<organism evidence="2 3">
    <name type="scientific">Micromonospora echinofusca</name>
    <dbReference type="NCBI Taxonomy" id="47858"/>
    <lineage>
        <taxon>Bacteria</taxon>
        <taxon>Bacillati</taxon>
        <taxon>Actinomycetota</taxon>
        <taxon>Actinomycetes</taxon>
        <taxon>Micromonosporales</taxon>
        <taxon>Micromonosporaceae</taxon>
        <taxon>Micromonospora</taxon>
    </lineage>
</organism>
<evidence type="ECO:0000256" key="1">
    <source>
        <dbReference type="SAM" id="MobiDB-lite"/>
    </source>
</evidence>
<accession>A0ABS3VPU9</accession>
<gene>
    <name evidence="2" type="ORF">GSF22_10955</name>
</gene>
<protein>
    <submittedName>
        <fullName evidence="2">Uncharacterized protein</fullName>
    </submittedName>
</protein>
<evidence type="ECO:0000313" key="2">
    <source>
        <dbReference type="EMBL" id="MBO4206516.1"/>
    </source>
</evidence>
<reference evidence="2 3" key="1">
    <citation type="submission" date="2019-12" db="EMBL/GenBank/DDBJ databases">
        <title>Whole genome sequencing of endophytic Actinobacterium Micromonospora sp. MPMI6T.</title>
        <authorList>
            <person name="Evv R."/>
            <person name="Podile A.R."/>
        </authorList>
    </citation>
    <scope>NUCLEOTIDE SEQUENCE [LARGE SCALE GENOMIC DNA]</scope>
    <source>
        <strain evidence="2 3">MPMI6</strain>
    </source>
</reference>
<evidence type="ECO:0000313" key="3">
    <source>
        <dbReference type="Proteomes" id="UP000823521"/>
    </source>
</evidence>
<keyword evidence="3" id="KW-1185">Reference proteome</keyword>
<dbReference type="EMBL" id="WVUH01000071">
    <property type="protein sequence ID" value="MBO4206516.1"/>
    <property type="molecule type" value="Genomic_DNA"/>
</dbReference>
<dbReference type="Proteomes" id="UP000823521">
    <property type="component" value="Unassembled WGS sequence"/>
</dbReference>
<sequence length="472" mass="51776">METLLSGPVTDRPSGTLHNDTGAIGWGLSWRMHAYLLMAEATGDPGLIRRLARMADSVVAARDHLRGVHEYRGLRLPVWSSAGPYTVATATVPDGTGVDALHVHLCPPHTADAVVEVTPAGDDRFDLTVTRAGGRPPVRLTQLSLDPDDPRRADHVAYREHRPAAPVTVDLPGPTVTSTARPRPGRYPCRPARVALAAQTGMITYPLAGLARLARERPDVVPADVAGRVDDYLAVVHDALAVHDHQWRISAEGDAHYTWLPDEPVSFAGAELPTNEFLAVGRTLVQLAAVTGDRCYVDRAAALAHTLRRQFQPHGDALVWPYWPSFGRVHRGWRRTGDPTADGSRYRPEFHAVPKAEDVTHALIDIDFAVLYHSTPQLPGVFTDADLRALGRTFTRHVHFRRLGLRPTVRHDVSGHGRPGTPRHEAHVAGWLPLARWEPGVRRAVAAVHRHRRAVPVMGVDAYCAALLTRWG</sequence>
<dbReference type="RefSeq" id="WP_208813420.1">
    <property type="nucleotide sequence ID" value="NZ_WVUH01000071.1"/>
</dbReference>
<feature type="region of interest" description="Disordered" evidence="1">
    <location>
        <begin position="166"/>
        <end position="187"/>
    </location>
</feature>
<comment type="caution">
    <text evidence="2">The sequence shown here is derived from an EMBL/GenBank/DDBJ whole genome shotgun (WGS) entry which is preliminary data.</text>
</comment>
<name>A0ABS3VPU9_MICEH</name>